<comment type="caution">
    <text evidence="3">The sequence shown here is derived from an EMBL/GenBank/DDBJ whole genome shotgun (WGS) entry which is preliminary data.</text>
</comment>
<sequence length="165" mass="18121">MKINSLSQWVLGVFWAVLASTTVYAADSIEGYWKSIDDRTGEPLSIIEFKKKIDGTYSGTIVHRYPNVSGVILTHCVKCASPNTNKPILGMEIVSGVTKDPKNPNKYNNATLLEVLSGRTYQGKGEVTNNGRLLRVRAFKGVSLFGRSSVWVRTAAPMDVEVKSP</sequence>
<gene>
    <name evidence="3" type="ORF">F992_01293</name>
</gene>
<dbReference type="PANTHER" id="PTHR36919:SF3">
    <property type="entry name" value="BLL5882 PROTEIN"/>
    <property type="match status" value="1"/>
</dbReference>
<evidence type="ECO:0000313" key="3">
    <source>
        <dbReference type="EMBL" id="ENU27456.1"/>
    </source>
</evidence>
<dbReference type="Proteomes" id="UP000013190">
    <property type="component" value="Unassembled WGS sequence"/>
</dbReference>
<accession>A0ABN0JQ67</accession>
<keyword evidence="1" id="KW-0732">Signal</keyword>
<dbReference type="Gene3D" id="2.40.128.520">
    <property type="match status" value="1"/>
</dbReference>
<evidence type="ECO:0000256" key="1">
    <source>
        <dbReference type="SAM" id="SignalP"/>
    </source>
</evidence>
<feature type="chain" id="PRO_5045704388" description="DUF2147 domain-containing protein" evidence="1">
    <location>
        <begin position="26"/>
        <end position="165"/>
    </location>
</feature>
<dbReference type="Pfam" id="PF09917">
    <property type="entry name" value="DUF2147"/>
    <property type="match status" value="1"/>
</dbReference>
<reference evidence="3 4" key="2">
    <citation type="journal article" date="2016" name="Int. J. Syst. Evol. Microbiol.">
        <title>Taxonomy of haemolytic and/or proteolytic strains of the genus Acinetobacter with the proposal of Acinetobacter courvalinii sp. nov. (genomic species 14 sensu Bouvet &amp; Jeanjean), Acinetobacter dispersus sp. nov. (genomic species 17), Acinetobacter modestus sp. nov., Acinetobacter proteolyticus sp. nov. and Acinetobacter vivianii sp. nov.</title>
        <authorList>
            <person name="Nemec A."/>
            <person name="Radolfova-Krizova L."/>
            <person name="Maixnerova M."/>
            <person name="Vrestiakova E."/>
            <person name="Jezek P."/>
            <person name="Sedo O."/>
        </authorList>
    </citation>
    <scope>NUCLEOTIDE SEQUENCE [LARGE SCALE GENOMIC DNA]</scope>
    <source>
        <strain evidence="3 4">NIPH 236</strain>
    </source>
</reference>
<keyword evidence="4" id="KW-1185">Reference proteome</keyword>
<reference evidence="4" key="1">
    <citation type="submission" date="2013-02" db="EMBL/GenBank/DDBJ databases">
        <title>The Genome Sequence of Acinetobacter sp. NIPH 236.</title>
        <authorList>
            <consortium name="The Broad Institute Genome Sequencing Platform"/>
            <consortium name="The Broad Institute Genome Sequencing Center for Infectious Disease"/>
            <person name="Cerqueira G."/>
            <person name="Feldgarden M."/>
            <person name="Courvalin P."/>
            <person name="Perichon B."/>
            <person name="Grillot-Courvalin C."/>
            <person name="Clermont D."/>
            <person name="Rocha E."/>
            <person name="Yoon E.-J."/>
            <person name="Nemec A."/>
            <person name="Walker B."/>
            <person name="Young S.K."/>
            <person name="Zeng Q."/>
            <person name="Gargeya S."/>
            <person name="Fitzgerald M."/>
            <person name="Haas B."/>
            <person name="Abouelleil A."/>
            <person name="Alvarado L."/>
            <person name="Arachchi H.M."/>
            <person name="Berlin A.M."/>
            <person name="Chapman S.B."/>
            <person name="Dewar J."/>
            <person name="Goldberg J."/>
            <person name="Griggs A."/>
            <person name="Gujja S."/>
            <person name="Hansen M."/>
            <person name="Howarth C."/>
            <person name="Imamovic A."/>
            <person name="Larimer J."/>
            <person name="McCowan C."/>
            <person name="Murphy C."/>
            <person name="Neiman D."/>
            <person name="Pearson M."/>
            <person name="Priest M."/>
            <person name="Roberts A."/>
            <person name="Saif S."/>
            <person name="Shea T."/>
            <person name="Sisk P."/>
            <person name="Sykes S."/>
            <person name="Wortman J."/>
            <person name="Nusbaum C."/>
            <person name="Birren B."/>
        </authorList>
    </citation>
    <scope>NUCLEOTIDE SEQUENCE [LARGE SCALE GENOMIC DNA]</scope>
    <source>
        <strain evidence="4">NIPH 236</strain>
    </source>
</reference>
<protein>
    <recommendedName>
        <fullName evidence="2">DUF2147 domain-containing protein</fullName>
    </recommendedName>
</protein>
<dbReference type="RefSeq" id="WP_004661094.1">
    <property type="nucleotide sequence ID" value="NZ_BMDV01000002.1"/>
</dbReference>
<feature type="signal peptide" evidence="1">
    <location>
        <begin position="1"/>
        <end position="25"/>
    </location>
</feature>
<dbReference type="GeneID" id="92834707"/>
<organism evidence="3 4">
    <name type="scientific">Acinetobacter modestus</name>
    <dbReference type="NCBI Taxonomy" id="1776740"/>
    <lineage>
        <taxon>Bacteria</taxon>
        <taxon>Pseudomonadati</taxon>
        <taxon>Pseudomonadota</taxon>
        <taxon>Gammaproteobacteria</taxon>
        <taxon>Moraxellales</taxon>
        <taxon>Moraxellaceae</taxon>
        <taxon>Acinetobacter</taxon>
    </lineage>
</organism>
<dbReference type="EMBL" id="APOJ01000021">
    <property type="protein sequence ID" value="ENU27456.1"/>
    <property type="molecule type" value="Genomic_DNA"/>
</dbReference>
<proteinExistence type="predicted"/>
<evidence type="ECO:0000313" key="4">
    <source>
        <dbReference type="Proteomes" id="UP000013190"/>
    </source>
</evidence>
<name>A0ABN0JQ67_9GAMM</name>
<evidence type="ECO:0000259" key="2">
    <source>
        <dbReference type="Pfam" id="PF09917"/>
    </source>
</evidence>
<dbReference type="PANTHER" id="PTHR36919">
    <property type="entry name" value="BLR1215 PROTEIN"/>
    <property type="match status" value="1"/>
</dbReference>
<dbReference type="InterPro" id="IPR019223">
    <property type="entry name" value="DUF2147"/>
</dbReference>
<feature type="domain" description="DUF2147" evidence="2">
    <location>
        <begin position="31"/>
        <end position="153"/>
    </location>
</feature>